<keyword evidence="3" id="KW-1133">Transmembrane helix</keyword>
<feature type="signal peptide" evidence="4">
    <location>
        <begin position="1"/>
        <end position="19"/>
    </location>
</feature>
<feature type="domain" description="PDZ" evidence="5">
    <location>
        <begin position="458"/>
        <end position="520"/>
    </location>
</feature>
<dbReference type="AlphaFoldDB" id="A0A0S4J998"/>
<evidence type="ECO:0000313" key="7">
    <source>
        <dbReference type="Proteomes" id="UP000051952"/>
    </source>
</evidence>
<reference evidence="7" key="1">
    <citation type="submission" date="2015-09" db="EMBL/GenBank/DDBJ databases">
        <authorList>
            <consortium name="Pathogen Informatics"/>
        </authorList>
    </citation>
    <scope>NUCLEOTIDE SEQUENCE [LARGE SCALE GENOMIC DNA]</scope>
    <source>
        <strain evidence="7">Lake Konstanz</strain>
    </source>
</reference>
<dbReference type="OrthoDB" id="252897at2759"/>
<feature type="coiled-coil region" evidence="1">
    <location>
        <begin position="317"/>
        <end position="441"/>
    </location>
</feature>
<dbReference type="VEuPathDB" id="TriTrypDB:BSAL_06130"/>
<keyword evidence="3" id="KW-0812">Transmembrane</keyword>
<evidence type="ECO:0000256" key="2">
    <source>
        <dbReference type="SAM" id="MobiDB-lite"/>
    </source>
</evidence>
<dbReference type="Gene3D" id="2.30.42.10">
    <property type="match status" value="1"/>
</dbReference>
<keyword evidence="4" id="KW-0732">Signal</keyword>
<gene>
    <name evidence="6" type="ORF">BSAL_06130</name>
</gene>
<dbReference type="Proteomes" id="UP000051952">
    <property type="component" value="Unassembled WGS sequence"/>
</dbReference>
<dbReference type="SMART" id="SM00228">
    <property type="entry name" value="PDZ"/>
    <property type="match status" value="1"/>
</dbReference>
<protein>
    <submittedName>
        <fullName evidence="6">Leishmaniasis antigen-like protein, putative</fullName>
    </submittedName>
</protein>
<sequence length="589" mass="66497">MLHLIFVALLLTLPAATLGKEEWCSAEVDSTSATVKASGRWADVEYQLGYMVGLCTDSSSSEFGTFVAVVNGLTQRQTVGLSGTLEFPGNATVSFLLDKPSKGPQYFNLNISYGGNNNFTAVLCDKIYSGVVGPCVVDSMLPILILLLWILPGAACGLFLVIAYIRKNRYDRELLLKEREVNIKQGWQSPTTLRMSTSEQHMDGIGDASPEARTPPYRDADSEDELKSRQSTVRYYEHPLDGTLRPKKGEQRESITDATTQQGEATEATERRNADRVAAEYLMAQQLEADRQVALSKTLAALQIERVEADRIESERLTATLIEEELLEEELLEAEELENQRLAEAKREAARLEAERLEAERLEAERIEAKRHEAERLEAERIEAERLEAERIEAQRLEVERREAERLEAERLEAERLEAERQDEEDRQEAARAASRKLEEEEMLAASVSYNAEYRDLMMMLQKPDAKERAKAFLGFSLAQSVEESKLVVDGVYRDGPAFQVGVRMEDTLTHIAGTRVSSIQEARVQVDKHCRPAELAALTFLRPTGESYTVKLWVMTAEPKYRGKAYFFDTDIHVKDQSPRPKHRQNAD</sequence>
<keyword evidence="1" id="KW-0175">Coiled coil</keyword>
<feature type="compositionally biased region" description="Low complexity" evidence="2">
    <location>
        <begin position="256"/>
        <end position="266"/>
    </location>
</feature>
<proteinExistence type="predicted"/>
<evidence type="ECO:0000313" key="6">
    <source>
        <dbReference type="EMBL" id="CUG84596.1"/>
    </source>
</evidence>
<feature type="transmembrane region" description="Helical" evidence="3">
    <location>
        <begin position="143"/>
        <end position="165"/>
    </location>
</feature>
<dbReference type="SUPFAM" id="SSF50156">
    <property type="entry name" value="PDZ domain-like"/>
    <property type="match status" value="1"/>
</dbReference>
<evidence type="ECO:0000256" key="3">
    <source>
        <dbReference type="SAM" id="Phobius"/>
    </source>
</evidence>
<feature type="chain" id="PRO_5006622065" evidence="4">
    <location>
        <begin position="20"/>
        <end position="589"/>
    </location>
</feature>
<feature type="compositionally biased region" description="Basic and acidic residues" evidence="2">
    <location>
        <begin position="216"/>
        <end position="228"/>
    </location>
</feature>
<name>A0A0S4J998_BODSA</name>
<organism evidence="6 7">
    <name type="scientific">Bodo saltans</name>
    <name type="common">Flagellated protozoan</name>
    <dbReference type="NCBI Taxonomy" id="75058"/>
    <lineage>
        <taxon>Eukaryota</taxon>
        <taxon>Discoba</taxon>
        <taxon>Euglenozoa</taxon>
        <taxon>Kinetoplastea</taxon>
        <taxon>Metakinetoplastina</taxon>
        <taxon>Eubodonida</taxon>
        <taxon>Bodonidae</taxon>
        <taxon>Bodo</taxon>
    </lineage>
</organism>
<evidence type="ECO:0000259" key="5">
    <source>
        <dbReference type="PROSITE" id="PS50106"/>
    </source>
</evidence>
<keyword evidence="7" id="KW-1185">Reference proteome</keyword>
<dbReference type="EMBL" id="CYKH01001125">
    <property type="protein sequence ID" value="CUG84596.1"/>
    <property type="molecule type" value="Genomic_DNA"/>
</dbReference>
<keyword evidence="3" id="KW-0472">Membrane</keyword>
<evidence type="ECO:0000256" key="1">
    <source>
        <dbReference type="SAM" id="Coils"/>
    </source>
</evidence>
<evidence type="ECO:0000256" key="4">
    <source>
        <dbReference type="SAM" id="SignalP"/>
    </source>
</evidence>
<dbReference type="InterPro" id="IPR001478">
    <property type="entry name" value="PDZ"/>
</dbReference>
<accession>A0A0S4J998</accession>
<dbReference type="InterPro" id="IPR036034">
    <property type="entry name" value="PDZ_sf"/>
</dbReference>
<dbReference type="PROSITE" id="PS50106">
    <property type="entry name" value="PDZ"/>
    <property type="match status" value="1"/>
</dbReference>
<feature type="region of interest" description="Disordered" evidence="2">
    <location>
        <begin position="191"/>
        <end position="272"/>
    </location>
</feature>